<reference evidence="2 3" key="1">
    <citation type="submission" date="2018-12" db="EMBL/GenBank/DDBJ databases">
        <authorList>
            <consortium name="Pathogen Informatics"/>
        </authorList>
    </citation>
    <scope>NUCLEOTIDE SEQUENCE [LARGE SCALE GENOMIC DNA]</scope>
    <source>
        <strain evidence="2 3">NCTC129</strain>
    </source>
</reference>
<evidence type="ECO:0000313" key="2">
    <source>
        <dbReference type="EMBL" id="VDZ94075.1"/>
    </source>
</evidence>
<keyword evidence="1" id="KW-0472">Membrane</keyword>
<evidence type="ECO:0000256" key="1">
    <source>
        <dbReference type="SAM" id="Phobius"/>
    </source>
</evidence>
<name>A0A447MSS4_SALET</name>
<keyword evidence="1" id="KW-1133">Transmembrane helix</keyword>
<feature type="transmembrane region" description="Helical" evidence="1">
    <location>
        <begin position="6"/>
        <end position="29"/>
    </location>
</feature>
<proteinExistence type="predicted"/>
<accession>A0A447MSS4</accession>
<dbReference type="AlphaFoldDB" id="A0A447MSS4"/>
<organism evidence="2 3">
    <name type="scientific">Salmonella enterica I</name>
    <dbReference type="NCBI Taxonomy" id="59201"/>
    <lineage>
        <taxon>Bacteria</taxon>
        <taxon>Pseudomonadati</taxon>
        <taxon>Pseudomonadota</taxon>
        <taxon>Gammaproteobacteria</taxon>
        <taxon>Enterobacterales</taxon>
        <taxon>Enterobacteriaceae</taxon>
        <taxon>Salmonella</taxon>
    </lineage>
</organism>
<dbReference type="Proteomes" id="UP000282086">
    <property type="component" value="Chromosome"/>
</dbReference>
<keyword evidence="1" id="KW-0812">Transmembrane</keyword>
<dbReference type="EMBL" id="LR134140">
    <property type="protein sequence ID" value="VDZ94075.1"/>
    <property type="molecule type" value="Genomic_DNA"/>
</dbReference>
<sequence>MRPGIYAAVMVASGFSGPIAGVLVSRLGLRLGRDGRHGVKRAEFLWPGDDGFQHPTMAGLGG</sequence>
<gene>
    <name evidence="2" type="primary">smvA_4</name>
    <name evidence="2" type="ORF">NCTC129_00146</name>
</gene>
<protein>
    <submittedName>
        <fullName evidence="2">Methyl viologen resistance protein SmvA</fullName>
    </submittedName>
</protein>
<evidence type="ECO:0000313" key="3">
    <source>
        <dbReference type="Proteomes" id="UP000282086"/>
    </source>
</evidence>